<dbReference type="PANTHER" id="PTHR42830:SF2">
    <property type="entry name" value="OSMC_OHR FAMILY PROTEIN"/>
    <property type="match status" value="1"/>
</dbReference>
<dbReference type="PANTHER" id="PTHR42830">
    <property type="entry name" value="OSMOTICALLY INDUCIBLE FAMILY PROTEIN"/>
    <property type="match status" value="1"/>
</dbReference>
<proteinExistence type="predicted"/>
<dbReference type="Proteomes" id="UP000198534">
    <property type="component" value="Unassembled WGS sequence"/>
</dbReference>
<reference evidence="1 2" key="1">
    <citation type="submission" date="2016-10" db="EMBL/GenBank/DDBJ databases">
        <authorList>
            <person name="de Groot N.N."/>
        </authorList>
    </citation>
    <scope>NUCLEOTIDE SEQUENCE [LARGE SCALE GENOMIC DNA]</scope>
    <source>
        <strain evidence="1 2">DSM 45610</strain>
    </source>
</reference>
<dbReference type="RefSeq" id="WP_091741215.1">
    <property type="nucleotide sequence ID" value="NZ_FNNQ01000012.1"/>
</dbReference>
<dbReference type="Pfam" id="PF02566">
    <property type="entry name" value="OsmC"/>
    <property type="match status" value="1"/>
</dbReference>
<evidence type="ECO:0000313" key="2">
    <source>
        <dbReference type="Proteomes" id="UP000198534"/>
    </source>
</evidence>
<dbReference type="NCBIfam" id="TIGR03563">
    <property type="entry name" value="perox_SACOL1771"/>
    <property type="match status" value="1"/>
</dbReference>
<dbReference type="SUPFAM" id="SSF82784">
    <property type="entry name" value="OsmC-like"/>
    <property type="match status" value="1"/>
</dbReference>
<dbReference type="InterPro" id="IPR052707">
    <property type="entry name" value="OsmC_Ohr_Peroxiredoxin"/>
</dbReference>
<dbReference type="InterPro" id="IPR036102">
    <property type="entry name" value="OsmC/Ohrsf"/>
</dbReference>
<organism evidence="1 2">
    <name type="scientific">Marininema mesophilum</name>
    <dbReference type="NCBI Taxonomy" id="1048340"/>
    <lineage>
        <taxon>Bacteria</taxon>
        <taxon>Bacillati</taxon>
        <taxon>Bacillota</taxon>
        <taxon>Bacilli</taxon>
        <taxon>Bacillales</taxon>
        <taxon>Thermoactinomycetaceae</taxon>
        <taxon>Marininema</taxon>
    </lineage>
</organism>
<dbReference type="InterPro" id="IPR015946">
    <property type="entry name" value="KH_dom-like_a/b"/>
</dbReference>
<dbReference type="OrthoDB" id="2242871at2"/>
<gene>
    <name evidence="1" type="ORF">SAMN05444487_11254</name>
</gene>
<dbReference type="STRING" id="1048340.SAMN05444487_11254"/>
<dbReference type="AlphaFoldDB" id="A0A1H2ZYU9"/>
<dbReference type="EMBL" id="FNNQ01000012">
    <property type="protein sequence ID" value="SDX22361.1"/>
    <property type="molecule type" value="Genomic_DNA"/>
</dbReference>
<protein>
    <submittedName>
        <fullName evidence="1">Peroxiredoxin, SACOL1771 subfamily</fullName>
    </submittedName>
</protein>
<name>A0A1H2ZYU9_9BACL</name>
<accession>A0A1H2ZYU9</accession>
<dbReference type="Gene3D" id="3.30.300.20">
    <property type="match status" value="1"/>
</dbReference>
<sequence>MPKHEFRLTADWFGGRGGEGRIATGNLVTKVSIPEDMKGPGIGTNPDEMMIGAAATCYIITLAAMLERKKIPVRDLTLETVGIVNVEITGQKFESITHRPKVVLHHDVTVNQMEEARKATEVAEKRCMISNAIRGNVALAVEATVIQEK</sequence>
<evidence type="ECO:0000313" key="1">
    <source>
        <dbReference type="EMBL" id="SDX22361.1"/>
    </source>
</evidence>
<dbReference type="InterPro" id="IPR019905">
    <property type="entry name" value="OsmC-like_firmicutes"/>
</dbReference>
<dbReference type="InterPro" id="IPR003718">
    <property type="entry name" value="OsmC/Ohr_fam"/>
</dbReference>
<keyword evidence="2" id="KW-1185">Reference proteome</keyword>